<comment type="caution">
    <text evidence="1">The sequence shown here is derived from an EMBL/GenBank/DDBJ whole genome shotgun (WGS) entry which is preliminary data.</text>
</comment>
<evidence type="ECO:0000313" key="1">
    <source>
        <dbReference type="EMBL" id="ETR73470.1"/>
    </source>
</evidence>
<proteinExistence type="predicted"/>
<evidence type="ECO:0008006" key="3">
    <source>
        <dbReference type="Google" id="ProtNLM"/>
    </source>
</evidence>
<gene>
    <name evidence="1" type="ORF">OMM_06904</name>
</gene>
<protein>
    <recommendedName>
        <fullName evidence="3">DUF4351 domain-containing protein</fullName>
    </recommendedName>
</protein>
<sequence length="131" mass="15191">MGVNGKKQFLQSMTTEIHDAINVMSLFILNRFRTIDREDIKAMLDFDILDTVAGRQVYDEGMEKGMEKGREENMREMLVFTLNQRFGNVSSDIVNAIYAIKDFDYLKSLFAASFSYNNFDHFRQYLSTADA</sequence>
<accession>A0A1V1PF95</accession>
<evidence type="ECO:0000313" key="2">
    <source>
        <dbReference type="Proteomes" id="UP000189670"/>
    </source>
</evidence>
<dbReference type="AlphaFoldDB" id="A0A1V1PF95"/>
<organism evidence="1 2">
    <name type="scientific">Candidatus Magnetoglobus multicellularis str. Araruama</name>
    <dbReference type="NCBI Taxonomy" id="890399"/>
    <lineage>
        <taxon>Bacteria</taxon>
        <taxon>Pseudomonadati</taxon>
        <taxon>Thermodesulfobacteriota</taxon>
        <taxon>Desulfobacteria</taxon>
        <taxon>Desulfobacterales</taxon>
        <taxon>Desulfobacteraceae</taxon>
        <taxon>Candidatus Magnetoglobus</taxon>
    </lineage>
</organism>
<dbReference type="EMBL" id="ATBP01000057">
    <property type="protein sequence ID" value="ETR73470.1"/>
    <property type="molecule type" value="Genomic_DNA"/>
</dbReference>
<reference evidence="2" key="1">
    <citation type="submission" date="2012-11" db="EMBL/GenBank/DDBJ databases">
        <authorList>
            <person name="Lucero-Rivera Y.E."/>
            <person name="Tovar-Ramirez D."/>
        </authorList>
    </citation>
    <scope>NUCLEOTIDE SEQUENCE [LARGE SCALE GENOMIC DNA]</scope>
    <source>
        <strain evidence="2">Araruama</strain>
    </source>
</reference>
<name>A0A1V1PF95_9BACT</name>
<dbReference type="Proteomes" id="UP000189670">
    <property type="component" value="Unassembled WGS sequence"/>
</dbReference>